<reference evidence="2" key="1">
    <citation type="journal article" date="2019" name="Int. J. Syst. Evol. Microbiol.">
        <title>The Global Catalogue of Microorganisms (GCM) 10K type strain sequencing project: providing services to taxonomists for standard genome sequencing and annotation.</title>
        <authorList>
            <consortium name="The Broad Institute Genomics Platform"/>
            <consortium name="The Broad Institute Genome Sequencing Center for Infectious Disease"/>
            <person name="Wu L."/>
            <person name="Ma J."/>
        </authorList>
    </citation>
    <scope>NUCLEOTIDE SEQUENCE [LARGE SCALE GENOMIC DNA]</scope>
    <source>
        <strain evidence="2">CGMCC 4.1469</strain>
    </source>
</reference>
<gene>
    <name evidence="1" type="ORF">ACFQDI_18585</name>
</gene>
<dbReference type="EMBL" id="JBHSMQ010000007">
    <property type="protein sequence ID" value="MFC5456881.1"/>
    <property type="molecule type" value="Genomic_DNA"/>
</dbReference>
<accession>A0ABW0KV49</accession>
<dbReference type="Pfam" id="PF12006">
    <property type="entry name" value="DUF3500"/>
    <property type="match status" value="1"/>
</dbReference>
<name>A0ABW0KV49_9BACT</name>
<dbReference type="Proteomes" id="UP001596052">
    <property type="component" value="Unassembled WGS sequence"/>
</dbReference>
<dbReference type="InterPro" id="IPR006311">
    <property type="entry name" value="TAT_signal"/>
</dbReference>
<dbReference type="RefSeq" id="WP_377169586.1">
    <property type="nucleotide sequence ID" value="NZ_JBHSMQ010000007.1"/>
</dbReference>
<dbReference type="PROSITE" id="PS51318">
    <property type="entry name" value="TAT"/>
    <property type="match status" value="1"/>
</dbReference>
<evidence type="ECO:0000313" key="1">
    <source>
        <dbReference type="EMBL" id="MFC5456881.1"/>
    </source>
</evidence>
<sequence>MNTFHVPFERKVLSRRDILRSLGATAAFSVFPSLRAATAGKDSLPMQFYKSLTEEQRTKIVLPRDHPQRGYVSNWWYICPEQRLHTFYTQDQQDLVRQIFESLHHPDHREKMNWQVQKDLMGKISNTPSVGFFGTPADEDFEFIYTGHHVTRRCHAHTDRGLGFGGRPIFYGNFAKAFNESKDHEGNPFWYQGLVFNEFVQSLDGKQQEKILVGREPRSEKPSLVIEKRKTDLPGLSGADLSKDQQAKLLETMRRMLVCFRADDVASTMKIIEDKKLVERLFVSCYGGKYDIGADRVWDTWQIEGPEFVWYFRGQPHIHGYFHLPV</sequence>
<proteinExistence type="predicted"/>
<dbReference type="InterPro" id="IPR021889">
    <property type="entry name" value="DUF3500"/>
</dbReference>
<organism evidence="1 2">
    <name type="scientific">Prosthecobacter fluviatilis</name>
    <dbReference type="NCBI Taxonomy" id="445931"/>
    <lineage>
        <taxon>Bacteria</taxon>
        <taxon>Pseudomonadati</taxon>
        <taxon>Verrucomicrobiota</taxon>
        <taxon>Verrucomicrobiia</taxon>
        <taxon>Verrucomicrobiales</taxon>
        <taxon>Verrucomicrobiaceae</taxon>
        <taxon>Prosthecobacter</taxon>
    </lineage>
</organism>
<protein>
    <submittedName>
        <fullName evidence="1">DUF3500 domain-containing protein</fullName>
    </submittedName>
</protein>
<keyword evidence="2" id="KW-1185">Reference proteome</keyword>
<comment type="caution">
    <text evidence="1">The sequence shown here is derived from an EMBL/GenBank/DDBJ whole genome shotgun (WGS) entry which is preliminary data.</text>
</comment>
<evidence type="ECO:0000313" key="2">
    <source>
        <dbReference type="Proteomes" id="UP001596052"/>
    </source>
</evidence>